<name>A0A4R4WD25_9ACTN</name>
<dbReference type="SUPFAM" id="SSF109854">
    <property type="entry name" value="DinB/YfiT-like putative metalloenzymes"/>
    <property type="match status" value="1"/>
</dbReference>
<dbReference type="Proteomes" id="UP000295172">
    <property type="component" value="Unassembled WGS sequence"/>
</dbReference>
<dbReference type="EMBL" id="SMKR01000275">
    <property type="protein sequence ID" value="TDD13275.1"/>
    <property type="molecule type" value="Genomic_DNA"/>
</dbReference>
<dbReference type="OrthoDB" id="4548523at2"/>
<sequence length="177" mass="19820">MTEVHRPPLTADERTQLTGWLDLQRSFVRMKCDGLSEEDAHRKLLPTSPLTTVAGLVAHLRWVEYSWFHLNLLGVPDTGQTPWTEDGHPDAEMFVDDVPLGRLLDEYDAECACSNEAIAGLPLETVERGQPADKAASLRYVLCHMIEETARHVGHLDILRELLDGTTGYTRLTETTA</sequence>
<gene>
    <name evidence="1" type="ORF">E1218_34750</name>
</gene>
<dbReference type="AlphaFoldDB" id="A0A4R4WD25"/>
<accession>A0A4R4WD25</accession>
<dbReference type="Gene3D" id="1.20.120.450">
    <property type="entry name" value="dinb family like domain"/>
    <property type="match status" value="1"/>
</dbReference>
<keyword evidence="2" id="KW-1185">Reference proteome</keyword>
<dbReference type="InterPro" id="IPR034660">
    <property type="entry name" value="DinB/YfiT-like"/>
</dbReference>
<evidence type="ECO:0000313" key="2">
    <source>
        <dbReference type="Proteomes" id="UP000295172"/>
    </source>
</evidence>
<proteinExistence type="predicted"/>
<reference evidence="1 2" key="1">
    <citation type="submission" date="2019-02" db="EMBL/GenBank/DDBJ databases">
        <title>Draft genome sequences of novel Actinobacteria.</title>
        <authorList>
            <person name="Sahin N."/>
            <person name="Ay H."/>
            <person name="Saygin H."/>
        </authorList>
    </citation>
    <scope>NUCLEOTIDE SEQUENCE [LARGE SCALE GENOMIC DNA]</scope>
    <source>
        <strain evidence="1 2">16K104</strain>
    </source>
</reference>
<dbReference type="InterPro" id="IPR007061">
    <property type="entry name" value="MST-like"/>
</dbReference>
<dbReference type="RefSeq" id="WP_132327284.1">
    <property type="nucleotide sequence ID" value="NZ_SMKR01000275.1"/>
</dbReference>
<evidence type="ECO:0000313" key="1">
    <source>
        <dbReference type="EMBL" id="TDD13275.1"/>
    </source>
</evidence>
<organism evidence="1 2">
    <name type="scientific">Kribbella turkmenica</name>
    <dbReference type="NCBI Taxonomy" id="2530375"/>
    <lineage>
        <taxon>Bacteria</taxon>
        <taxon>Bacillati</taxon>
        <taxon>Actinomycetota</taxon>
        <taxon>Actinomycetes</taxon>
        <taxon>Propionibacteriales</taxon>
        <taxon>Kribbellaceae</taxon>
        <taxon>Kribbella</taxon>
    </lineage>
</organism>
<protein>
    <submittedName>
        <fullName evidence="1">DinB family protein</fullName>
    </submittedName>
</protein>
<comment type="caution">
    <text evidence="1">The sequence shown here is derived from an EMBL/GenBank/DDBJ whole genome shotgun (WGS) entry which is preliminary data.</text>
</comment>
<dbReference type="Pfam" id="PF04978">
    <property type="entry name" value="MST"/>
    <property type="match status" value="1"/>
</dbReference>